<accession>A0A377HNA8</accession>
<dbReference type="PANTHER" id="PTHR30629">
    <property type="entry name" value="PROPHAGE INTEGRASE"/>
    <property type="match status" value="1"/>
</dbReference>
<dbReference type="GeneID" id="58897514"/>
<dbReference type="InterPro" id="IPR050808">
    <property type="entry name" value="Phage_Integrase"/>
</dbReference>
<evidence type="ECO:0000256" key="2">
    <source>
        <dbReference type="ARBA" id="ARBA00022908"/>
    </source>
</evidence>
<dbReference type="PANTHER" id="PTHR30629:SF2">
    <property type="entry name" value="PROPHAGE INTEGRASE INTS-RELATED"/>
    <property type="match status" value="1"/>
</dbReference>
<name>A0A377HNA8_GRIHO</name>
<dbReference type="GO" id="GO:0015074">
    <property type="term" value="P:DNA integration"/>
    <property type="evidence" value="ECO:0007669"/>
    <property type="project" value="UniProtKB-KW"/>
</dbReference>
<evidence type="ECO:0000259" key="3">
    <source>
        <dbReference type="Pfam" id="PF13356"/>
    </source>
</evidence>
<dbReference type="Proteomes" id="UP000254512">
    <property type="component" value="Unassembled WGS sequence"/>
</dbReference>
<proteinExistence type="inferred from homology"/>
<dbReference type="Pfam" id="PF13356">
    <property type="entry name" value="Arm-DNA-bind_3"/>
    <property type="match status" value="1"/>
</dbReference>
<evidence type="ECO:0000313" key="5">
    <source>
        <dbReference type="Proteomes" id="UP000254512"/>
    </source>
</evidence>
<reference evidence="4 5" key="1">
    <citation type="submission" date="2018-06" db="EMBL/GenBank/DDBJ databases">
        <authorList>
            <consortium name="Pathogen Informatics"/>
            <person name="Doyle S."/>
        </authorList>
    </citation>
    <scope>NUCLEOTIDE SEQUENCE [LARGE SCALE GENOMIC DNA]</scope>
    <source>
        <strain evidence="4 5">NCTC11645</strain>
    </source>
</reference>
<dbReference type="InterPro" id="IPR038488">
    <property type="entry name" value="Integrase_DNA-bd_sf"/>
</dbReference>
<feature type="domain" description="Integrase DNA-binding" evidence="3">
    <location>
        <begin position="3"/>
        <end position="86"/>
    </location>
</feature>
<dbReference type="AlphaFoldDB" id="A0A377HNA8"/>
<gene>
    <name evidence="4" type="ORF">NCTC11645_02040</name>
</gene>
<protein>
    <recommendedName>
        <fullName evidence="3">Integrase DNA-binding domain-containing protein</fullName>
    </recommendedName>
</protein>
<organism evidence="4 5">
    <name type="scientific">Grimontia hollisae</name>
    <name type="common">Vibrio hollisae</name>
    <dbReference type="NCBI Taxonomy" id="673"/>
    <lineage>
        <taxon>Bacteria</taxon>
        <taxon>Pseudomonadati</taxon>
        <taxon>Pseudomonadota</taxon>
        <taxon>Gammaproteobacteria</taxon>
        <taxon>Vibrionales</taxon>
        <taxon>Vibrionaceae</taxon>
        <taxon>Grimontia</taxon>
    </lineage>
</organism>
<sequence length="103" mass="11739">MSITDKQLRAIANSNSYDGPSELNDGEGLIAKISPKANITFQYRCRFNGANKRFRIGKYPTTTLKNARQIHKRMLELRKEGRNPEIALTGETEFVTLKDCVDY</sequence>
<dbReference type="InterPro" id="IPR025166">
    <property type="entry name" value="Integrase_DNA_bind_dom"/>
</dbReference>
<keyword evidence="2" id="KW-0229">DNA integration</keyword>
<evidence type="ECO:0000256" key="1">
    <source>
        <dbReference type="ARBA" id="ARBA00008857"/>
    </source>
</evidence>
<dbReference type="RefSeq" id="WP_005505179.1">
    <property type="nucleotide sequence ID" value="NZ_CP014056.2"/>
</dbReference>
<dbReference type="EMBL" id="UGHD01000002">
    <property type="protein sequence ID" value="STO57647.1"/>
    <property type="molecule type" value="Genomic_DNA"/>
</dbReference>
<dbReference type="Gene3D" id="3.30.160.390">
    <property type="entry name" value="Integrase, DNA-binding domain"/>
    <property type="match status" value="1"/>
</dbReference>
<evidence type="ECO:0000313" key="4">
    <source>
        <dbReference type="EMBL" id="STO57647.1"/>
    </source>
</evidence>
<dbReference type="STRING" id="673.AL542_16310"/>
<comment type="similarity">
    <text evidence="1">Belongs to the 'phage' integrase family.</text>
</comment>